<dbReference type="InterPro" id="IPR016040">
    <property type="entry name" value="NAD(P)-bd_dom"/>
</dbReference>
<sequence>MKILITGANGYIGRRLKAKLEKNSDLNLRLFVRNKKSVLENDVEVFEGSTFDEDSLRKALSGVDTAYYLIHSMGSDNYKDLDKLSATNFINIASECGVKRVIYLGGLGVKDKNISKHLLSRIQTGEILSSLDVQTVWVRAGIIIGSGSASFEIIRNLVEKLPIMLTPKWVNTKTQPIAIEDVLSYLEKSLYLKEKENLVVDIGTHSLNYKEMMLQSAKALNLKRYMITVPFMSIKLSSHWLNIFTPVPFSLAKELIDGLKSEAVIQNDNAKKYFPEIKPVSYIDAVKKAEERIKQNQVISRWDDKGGRIWEEVHKDEFHDAIFFDRKQKDISHLDKHKIYQSFMAIGGKNGWFAYDFLWTIRGFLDKIVGGVGIKRGRRDPINLRIGDSLDFWKVVDIKKDERLLLFAQMKLPGLAWLEFKIKDDELIQSAYFYPKGVLGRFYWYTLIPLHYLVFTNMINGIVKKSENSDQTKTNGKIKRTLKSM</sequence>
<keyword evidence="3" id="KW-0413">Isomerase</keyword>
<dbReference type="GO" id="GO:0004029">
    <property type="term" value="F:aldehyde dehydrogenase (NAD+) activity"/>
    <property type="evidence" value="ECO:0007669"/>
    <property type="project" value="TreeGrafter"/>
</dbReference>
<keyword evidence="1" id="KW-0812">Transmembrane</keyword>
<evidence type="ECO:0000259" key="2">
    <source>
        <dbReference type="Pfam" id="PF13460"/>
    </source>
</evidence>
<dbReference type="PANTHER" id="PTHR48079:SF6">
    <property type="entry name" value="NAD(P)-BINDING DOMAIN-CONTAINING PROTEIN-RELATED"/>
    <property type="match status" value="1"/>
</dbReference>
<dbReference type="EMBL" id="CACVAW010000060">
    <property type="protein sequence ID" value="CAA6814039.1"/>
    <property type="molecule type" value="Genomic_DNA"/>
</dbReference>
<dbReference type="PANTHER" id="PTHR48079">
    <property type="entry name" value="PROTEIN YEEZ"/>
    <property type="match status" value="1"/>
</dbReference>
<keyword evidence="1" id="KW-1133">Transmembrane helix</keyword>
<name>A0A6S6TBU6_9BACT</name>
<gene>
    <name evidence="3" type="ORF">HELGO_WM24342</name>
</gene>
<dbReference type="InterPro" id="IPR036291">
    <property type="entry name" value="NAD(P)-bd_dom_sf"/>
</dbReference>
<dbReference type="InterPro" id="IPR021295">
    <property type="entry name" value="DUF2867"/>
</dbReference>
<dbReference type="SUPFAM" id="SSF51735">
    <property type="entry name" value="NAD(P)-binding Rossmann-fold domains"/>
    <property type="match status" value="1"/>
</dbReference>
<organism evidence="3">
    <name type="scientific">uncultured Campylobacterales bacterium</name>
    <dbReference type="NCBI Taxonomy" id="352960"/>
    <lineage>
        <taxon>Bacteria</taxon>
        <taxon>Pseudomonadati</taxon>
        <taxon>Campylobacterota</taxon>
        <taxon>Epsilonproteobacteria</taxon>
        <taxon>Campylobacterales</taxon>
        <taxon>environmental samples</taxon>
    </lineage>
</organism>
<accession>A0A6S6TBU6</accession>
<dbReference type="GO" id="GO:0005737">
    <property type="term" value="C:cytoplasm"/>
    <property type="evidence" value="ECO:0007669"/>
    <property type="project" value="TreeGrafter"/>
</dbReference>
<feature type="domain" description="NAD(P)-binding" evidence="2">
    <location>
        <begin position="7"/>
        <end position="113"/>
    </location>
</feature>
<dbReference type="EC" id="5.1.3.2" evidence="3"/>
<protein>
    <submittedName>
        <fullName evidence="3">UDP-glucose 4-epimerase (EC)</fullName>
        <ecNumber evidence="3">5.1.3.2</ecNumber>
    </submittedName>
</protein>
<dbReference type="Gene3D" id="3.40.50.720">
    <property type="entry name" value="NAD(P)-binding Rossmann-like Domain"/>
    <property type="match status" value="1"/>
</dbReference>
<dbReference type="Pfam" id="PF11066">
    <property type="entry name" value="DUF2867"/>
    <property type="match status" value="1"/>
</dbReference>
<dbReference type="GO" id="GO:0003978">
    <property type="term" value="F:UDP-glucose 4-epimerase activity"/>
    <property type="evidence" value="ECO:0007669"/>
    <property type="project" value="UniProtKB-EC"/>
</dbReference>
<dbReference type="AlphaFoldDB" id="A0A6S6TBU6"/>
<keyword evidence="1" id="KW-0472">Membrane</keyword>
<feature type="transmembrane region" description="Helical" evidence="1">
    <location>
        <begin position="442"/>
        <end position="463"/>
    </location>
</feature>
<evidence type="ECO:0000313" key="3">
    <source>
        <dbReference type="EMBL" id="CAA6814039.1"/>
    </source>
</evidence>
<evidence type="ECO:0000256" key="1">
    <source>
        <dbReference type="SAM" id="Phobius"/>
    </source>
</evidence>
<proteinExistence type="predicted"/>
<dbReference type="Pfam" id="PF13460">
    <property type="entry name" value="NAD_binding_10"/>
    <property type="match status" value="1"/>
</dbReference>
<dbReference type="InterPro" id="IPR051783">
    <property type="entry name" value="NAD(P)-dependent_oxidoreduct"/>
</dbReference>
<reference evidence="3" key="1">
    <citation type="submission" date="2020-01" db="EMBL/GenBank/DDBJ databases">
        <authorList>
            <person name="Meier V. D."/>
            <person name="Meier V D."/>
        </authorList>
    </citation>
    <scope>NUCLEOTIDE SEQUENCE</scope>
    <source>
        <strain evidence="3">HLG_WM_MAG_12</strain>
    </source>
</reference>